<dbReference type="GO" id="GO:0006614">
    <property type="term" value="P:SRP-dependent cotranslational protein targeting to membrane"/>
    <property type="evidence" value="ECO:0007669"/>
    <property type="project" value="InterPro"/>
</dbReference>
<feature type="binding site" evidence="9">
    <location>
        <begin position="189"/>
        <end position="193"/>
    </location>
    <ligand>
        <name>GTP</name>
        <dbReference type="ChEBI" id="CHEBI:37565"/>
    </ligand>
</feature>
<protein>
    <recommendedName>
        <fullName evidence="9">Signal recognition particle protein</fullName>
        <ecNumber evidence="9">3.6.5.4</ecNumber>
    </recommendedName>
    <alternativeName>
        <fullName evidence="9">Fifty-four homolog</fullName>
    </alternativeName>
</protein>
<dbReference type="InterPro" id="IPR022941">
    <property type="entry name" value="SRP54"/>
</dbReference>
<keyword evidence="5 9" id="KW-0342">GTP-binding</keyword>
<keyword evidence="3 9" id="KW-0378">Hydrolase</keyword>
<feature type="binding site" evidence="9">
    <location>
        <begin position="107"/>
        <end position="114"/>
    </location>
    <ligand>
        <name>GTP</name>
        <dbReference type="ChEBI" id="CHEBI:37565"/>
    </ligand>
</feature>
<dbReference type="SUPFAM" id="SSF52540">
    <property type="entry name" value="P-loop containing nucleoside triphosphate hydrolases"/>
    <property type="match status" value="1"/>
</dbReference>
<comment type="domain">
    <text evidence="9">Composed of three domains: the N-terminal N domain, which is responsible for interactions with the ribosome, the central G domain, which binds GTP, and the C-terminal M domain, which binds the RNA and the signal sequence of the RNC.</text>
</comment>
<dbReference type="SMART" id="SM00963">
    <property type="entry name" value="SRP54_N"/>
    <property type="match status" value="1"/>
</dbReference>
<dbReference type="Pfam" id="PF00448">
    <property type="entry name" value="SRP54"/>
    <property type="match status" value="1"/>
</dbReference>
<dbReference type="PANTHER" id="PTHR11564:SF5">
    <property type="entry name" value="SIGNAL RECOGNITION PARTICLE SUBUNIT SRP54"/>
    <property type="match status" value="1"/>
</dbReference>
<evidence type="ECO:0000256" key="7">
    <source>
        <dbReference type="ARBA" id="ARBA00023274"/>
    </source>
</evidence>
<name>A0A1F6GAU7_9PROT</name>
<dbReference type="EMBL" id="MFNE01000026">
    <property type="protein sequence ID" value="OGG95226.1"/>
    <property type="molecule type" value="Genomic_DNA"/>
</dbReference>
<dbReference type="PANTHER" id="PTHR11564">
    <property type="entry name" value="SIGNAL RECOGNITION PARTICLE 54K PROTEIN SRP54"/>
    <property type="match status" value="1"/>
</dbReference>
<sequence length="455" mass="49263">MFDALTQKFNDAFKKLTNKGVLTQSNIQASLKEVKMALLEADVNYRVVGAFLRSVQKRALGKEVMGSLSPAQQFIKIVSDELTQMMGGSNHGLLRSPSSPTVVMMVGLQGSGKTTTAAKLARMLKKDGKKVLLASADIYRPAAIEQLKVLAKDLEIDCFDSNPQMTAEGIAQLAKEQASRGLFDYLILDTAGRLQIDEELMNELGHIKGLIDLTEILFVADAMTGQEAVNVASSFHEKLGITGFILTKMDGDARGGAALSIRAITGQPVKFIGVGEKSDQLEPFYPDRIASRILGMGDLVGLIEKAQQHINLADAKKMEQKLRQNDFTLTDFREQLHQIKKMGNIGDLMKMIPGVGAKMPAGQEVDTGQLSRVEAIIDSMTLAERENPGTINGSRKLRVAKGSGTDVSDVNRLLKNFAQMKKMMKKFSSMGGKKSMRAMQGMMGGPGGFGPFGGA</sequence>
<dbReference type="InterPro" id="IPR013822">
    <property type="entry name" value="Signal_recog_particl_SRP54_hlx"/>
</dbReference>
<dbReference type="NCBIfam" id="TIGR00959">
    <property type="entry name" value="ffh"/>
    <property type="match status" value="1"/>
</dbReference>
<evidence type="ECO:0000256" key="3">
    <source>
        <dbReference type="ARBA" id="ARBA00022801"/>
    </source>
</evidence>
<dbReference type="Proteomes" id="UP000178449">
    <property type="component" value="Unassembled WGS sequence"/>
</dbReference>
<comment type="caution">
    <text evidence="11">The sequence shown here is derived from an EMBL/GenBank/DDBJ whole genome shotgun (WGS) entry which is preliminary data.</text>
</comment>
<dbReference type="HAMAP" id="MF_00306">
    <property type="entry name" value="SRP54"/>
    <property type="match status" value="1"/>
</dbReference>
<dbReference type="CDD" id="cd18539">
    <property type="entry name" value="SRP_G"/>
    <property type="match status" value="1"/>
</dbReference>
<evidence type="ECO:0000256" key="6">
    <source>
        <dbReference type="ARBA" id="ARBA00023135"/>
    </source>
</evidence>
<comment type="function">
    <text evidence="9">Involved in targeting and insertion of nascent membrane proteins into the cytoplasmic membrane. Binds to the hydrophobic signal sequence of the ribosome-nascent chain (RNC) as it emerges from the ribosomes. The SRP-RNC complex is then targeted to the cytoplasmic membrane where it interacts with the SRP receptor FtsY. Interaction with FtsY leads to the transfer of the RNC complex to the Sec translocase for insertion into the membrane, the hydrolysis of GTP by both Ffh and FtsY, and the dissociation of the SRP-FtsY complex into the individual components.</text>
</comment>
<feature type="domain" description="SRP54-type proteins GTP-binding" evidence="10">
    <location>
        <begin position="268"/>
        <end position="281"/>
    </location>
</feature>
<comment type="subunit">
    <text evidence="9">Part of the signal recognition particle protein translocation system, which is composed of SRP and FtsY. SRP is a ribonucleoprotein composed of Ffh and a 4.5S RNA molecule.</text>
</comment>
<evidence type="ECO:0000256" key="1">
    <source>
        <dbReference type="ARBA" id="ARBA00005450"/>
    </source>
</evidence>
<evidence type="ECO:0000256" key="9">
    <source>
        <dbReference type="HAMAP-Rule" id="MF_00306"/>
    </source>
</evidence>
<dbReference type="InterPro" id="IPR004125">
    <property type="entry name" value="Signal_recog_particle_SRP54_M"/>
</dbReference>
<evidence type="ECO:0000256" key="2">
    <source>
        <dbReference type="ARBA" id="ARBA00022741"/>
    </source>
</evidence>
<dbReference type="Gene3D" id="1.10.260.30">
    <property type="entry name" value="Signal recognition particle, SRP54 subunit, M-domain"/>
    <property type="match status" value="1"/>
</dbReference>
<dbReference type="InterPro" id="IPR003593">
    <property type="entry name" value="AAA+_ATPase"/>
</dbReference>
<dbReference type="PROSITE" id="PS00300">
    <property type="entry name" value="SRP54"/>
    <property type="match status" value="1"/>
</dbReference>
<evidence type="ECO:0000256" key="5">
    <source>
        <dbReference type="ARBA" id="ARBA00023134"/>
    </source>
</evidence>
<proteinExistence type="inferred from homology"/>
<dbReference type="SUPFAM" id="SSF47446">
    <property type="entry name" value="Signal peptide-binding domain"/>
    <property type="match status" value="1"/>
</dbReference>
<dbReference type="GO" id="GO:0008312">
    <property type="term" value="F:7S RNA binding"/>
    <property type="evidence" value="ECO:0007669"/>
    <property type="project" value="InterPro"/>
</dbReference>
<evidence type="ECO:0000256" key="4">
    <source>
        <dbReference type="ARBA" id="ARBA00022884"/>
    </source>
</evidence>
<dbReference type="Pfam" id="PF02978">
    <property type="entry name" value="SRP_SPB"/>
    <property type="match status" value="1"/>
</dbReference>
<dbReference type="SMART" id="SM00382">
    <property type="entry name" value="AAA"/>
    <property type="match status" value="1"/>
</dbReference>
<keyword evidence="7 9" id="KW-0687">Ribonucleoprotein</keyword>
<dbReference type="SMART" id="SM00962">
    <property type="entry name" value="SRP54"/>
    <property type="match status" value="1"/>
</dbReference>
<keyword evidence="2 9" id="KW-0547">Nucleotide-binding</keyword>
<accession>A0A1F6GAU7</accession>
<dbReference type="GO" id="GO:0003924">
    <property type="term" value="F:GTPase activity"/>
    <property type="evidence" value="ECO:0007669"/>
    <property type="project" value="UniProtKB-UniRule"/>
</dbReference>
<reference evidence="11 12" key="1">
    <citation type="journal article" date="2016" name="Nat. Commun.">
        <title>Thousands of microbial genomes shed light on interconnected biogeochemical processes in an aquifer system.</title>
        <authorList>
            <person name="Anantharaman K."/>
            <person name="Brown C.T."/>
            <person name="Hug L.A."/>
            <person name="Sharon I."/>
            <person name="Castelle C.J."/>
            <person name="Probst A.J."/>
            <person name="Thomas B.C."/>
            <person name="Singh A."/>
            <person name="Wilkins M.J."/>
            <person name="Karaoz U."/>
            <person name="Brodie E.L."/>
            <person name="Williams K.H."/>
            <person name="Hubbard S.S."/>
            <person name="Banfield J.F."/>
        </authorList>
    </citation>
    <scope>NUCLEOTIDE SEQUENCE [LARGE SCALE GENOMIC DNA]</scope>
</reference>
<evidence type="ECO:0000259" key="10">
    <source>
        <dbReference type="PROSITE" id="PS00300"/>
    </source>
</evidence>
<dbReference type="Gene3D" id="3.40.50.300">
    <property type="entry name" value="P-loop containing nucleotide triphosphate hydrolases"/>
    <property type="match status" value="1"/>
</dbReference>
<dbReference type="GO" id="GO:0005525">
    <property type="term" value="F:GTP binding"/>
    <property type="evidence" value="ECO:0007669"/>
    <property type="project" value="UniProtKB-UniRule"/>
</dbReference>
<dbReference type="EC" id="3.6.5.4" evidence="9"/>
<dbReference type="InterPro" id="IPR042101">
    <property type="entry name" value="SRP54_N_sf"/>
</dbReference>
<dbReference type="GO" id="GO:0048500">
    <property type="term" value="C:signal recognition particle"/>
    <property type="evidence" value="ECO:0007669"/>
    <property type="project" value="UniProtKB-UniRule"/>
</dbReference>
<dbReference type="InterPro" id="IPR000897">
    <property type="entry name" value="SRP54_GTPase_dom"/>
</dbReference>
<evidence type="ECO:0000313" key="11">
    <source>
        <dbReference type="EMBL" id="OGG95226.1"/>
    </source>
</evidence>
<dbReference type="STRING" id="1817772.A2527_08620"/>
<organism evidence="11 12">
    <name type="scientific">Candidatus Lambdaproteobacteria bacterium RIFOXYD2_FULL_50_16</name>
    <dbReference type="NCBI Taxonomy" id="1817772"/>
    <lineage>
        <taxon>Bacteria</taxon>
        <taxon>Pseudomonadati</taxon>
        <taxon>Pseudomonadota</taxon>
        <taxon>Candidatus Lambdaproteobacteria</taxon>
    </lineage>
</organism>
<dbReference type="AlphaFoldDB" id="A0A1F6GAU7"/>
<comment type="catalytic activity">
    <reaction evidence="8 9">
        <text>GTP + H2O = GDP + phosphate + H(+)</text>
        <dbReference type="Rhea" id="RHEA:19669"/>
        <dbReference type="ChEBI" id="CHEBI:15377"/>
        <dbReference type="ChEBI" id="CHEBI:15378"/>
        <dbReference type="ChEBI" id="CHEBI:37565"/>
        <dbReference type="ChEBI" id="CHEBI:43474"/>
        <dbReference type="ChEBI" id="CHEBI:58189"/>
        <dbReference type="EC" id="3.6.5.4"/>
    </reaction>
</comment>
<gene>
    <name evidence="9" type="primary">ffh</name>
    <name evidence="11" type="ORF">A2527_08620</name>
</gene>
<keyword evidence="6 9" id="KW-0733">Signal recognition particle</keyword>
<dbReference type="Pfam" id="PF02881">
    <property type="entry name" value="SRP54_N"/>
    <property type="match status" value="1"/>
</dbReference>
<comment type="similarity">
    <text evidence="1 9">Belongs to the GTP-binding SRP family. SRP54 subfamily.</text>
</comment>
<evidence type="ECO:0000256" key="8">
    <source>
        <dbReference type="ARBA" id="ARBA00048027"/>
    </source>
</evidence>
<keyword evidence="4 9" id="KW-0694">RNA-binding</keyword>
<evidence type="ECO:0000313" key="12">
    <source>
        <dbReference type="Proteomes" id="UP000178449"/>
    </source>
</evidence>
<comment type="subcellular location">
    <subcellularLocation>
        <location evidence="9">Cytoplasm</location>
    </subcellularLocation>
    <text evidence="9">The SRP-RNC complex is targeted to the cytoplasmic membrane.</text>
</comment>
<dbReference type="Gene3D" id="1.20.120.140">
    <property type="entry name" value="Signal recognition particle SRP54, nucleotide-binding domain"/>
    <property type="match status" value="1"/>
</dbReference>
<dbReference type="InterPro" id="IPR036891">
    <property type="entry name" value="Signal_recog_part_SRP54_M_sf"/>
</dbReference>
<dbReference type="InterPro" id="IPR004780">
    <property type="entry name" value="SRP"/>
</dbReference>
<dbReference type="InterPro" id="IPR027417">
    <property type="entry name" value="P-loop_NTPase"/>
</dbReference>
<feature type="binding site" evidence="9">
    <location>
        <begin position="247"/>
        <end position="250"/>
    </location>
    <ligand>
        <name>GTP</name>
        <dbReference type="ChEBI" id="CHEBI:37565"/>
    </ligand>
</feature>
<keyword evidence="9" id="KW-0963">Cytoplasm</keyword>